<dbReference type="CDD" id="cd00198">
    <property type="entry name" value="vWFA"/>
    <property type="match status" value="1"/>
</dbReference>
<dbReference type="Proteomes" id="UP001385809">
    <property type="component" value="Unassembled WGS sequence"/>
</dbReference>
<dbReference type="SMART" id="SM00327">
    <property type="entry name" value="VWA"/>
    <property type="match status" value="1"/>
</dbReference>
<dbReference type="PROSITE" id="PS50234">
    <property type="entry name" value="VWFA"/>
    <property type="match status" value="1"/>
</dbReference>
<dbReference type="Pfam" id="PF13519">
    <property type="entry name" value="VWA_2"/>
    <property type="match status" value="1"/>
</dbReference>
<sequence>MARAIARRLSARRPLRDARPRRGVGALLPVRYSYHGDDIDLDRTLEVLAERPRPEATDIVVRERMSARRAVALVVDVSGSMRGEKVRIAAATVAVLAAELSGPADQLAVVAFWSDAAVLTSLTEVTTPATLLDTLLRIPARGLTNVGFGLSTAHAILAGSAAPRRIAIMLTDSVHNAGPDPRLLARRFGELHVLLETDGEHDLPLGRDIARLGHGALHPVRTHRDVAPALTRVLSR</sequence>
<dbReference type="InterPro" id="IPR036465">
    <property type="entry name" value="vWFA_dom_sf"/>
</dbReference>
<reference evidence="2 3" key="1">
    <citation type="submission" date="2024-03" db="EMBL/GenBank/DDBJ databases">
        <title>Actinomycetospora sp. OC33-EN08, a novel actinomycete isolated from wild orchid (Aerides multiflora).</title>
        <authorList>
            <person name="Suriyachadkun C."/>
        </authorList>
    </citation>
    <scope>NUCLEOTIDE SEQUENCE [LARGE SCALE GENOMIC DNA]</scope>
    <source>
        <strain evidence="2 3">OC33-EN08</strain>
    </source>
</reference>
<organism evidence="2 3">
    <name type="scientific">Actinomycetospora aurantiaca</name>
    <dbReference type="NCBI Taxonomy" id="3129233"/>
    <lineage>
        <taxon>Bacteria</taxon>
        <taxon>Bacillati</taxon>
        <taxon>Actinomycetota</taxon>
        <taxon>Actinomycetes</taxon>
        <taxon>Pseudonocardiales</taxon>
        <taxon>Pseudonocardiaceae</taxon>
        <taxon>Actinomycetospora</taxon>
    </lineage>
</organism>
<evidence type="ECO:0000313" key="3">
    <source>
        <dbReference type="Proteomes" id="UP001385809"/>
    </source>
</evidence>
<comment type="caution">
    <text evidence="2">The sequence shown here is derived from an EMBL/GenBank/DDBJ whole genome shotgun (WGS) entry which is preliminary data.</text>
</comment>
<evidence type="ECO:0000313" key="2">
    <source>
        <dbReference type="EMBL" id="MEJ2870490.1"/>
    </source>
</evidence>
<dbReference type="PANTHER" id="PTHR10579:SF43">
    <property type="entry name" value="ZINC FINGER (C3HC4-TYPE RING FINGER) FAMILY PROTEIN"/>
    <property type="match status" value="1"/>
</dbReference>
<dbReference type="RefSeq" id="WP_337697058.1">
    <property type="nucleotide sequence ID" value="NZ_JBBEGN010000013.1"/>
</dbReference>
<protein>
    <submittedName>
        <fullName evidence="2">VWA domain-containing protein</fullName>
    </submittedName>
</protein>
<dbReference type="InterPro" id="IPR051266">
    <property type="entry name" value="CLCR"/>
</dbReference>
<dbReference type="PANTHER" id="PTHR10579">
    <property type="entry name" value="CALCIUM-ACTIVATED CHLORIDE CHANNEL REGULATOR"/>
    <property type="match status" value="1"/>
</dbReference>
<dbReference type="Gene3D" id="3.40.50.410">
    <property type="entry name" value="von Willebrand factor, type A domain"/>
    <property type="match status" value="1"/>
</dbReference>
<feature type="domain" description="VWFA" evidence="1">
    <location>
        <begin position="70"/>
        <end position="236"/>
    </location>
</feature>
<keyword evidence="3" id="KW-1185">Reference proteome</keyword>
<dbReference type="EMBL" id="JBBEGN010000013">
    <property type="protein sequence ID" value="MEJ2870490.1"/>
    <property type="molecule type" value="Genomic_DNA"/>
</dbReference>
<dbReference type="InterPro" id="IPR002035">
    <property type="entry name" value="VWF_A"/>
</dbReference>
<dbReference type="SUPFAM" id="SSF53300">
    <property type="entry name" value="vWA-like"/>
    <property type="match status" value="1"/>
</dbReference>
<evidence type="ECO:0000259" key="1">
    <source>
        <dbReference type="PROSITE" id="PS50234"/>
    </source>
</evidence>
<name>A0ABU8MT45_9PSEU</name>
<accession>A0ABU8MT45</accession>
<gene>
    <name evidence="2" type="ORF">WCD74_22170</name>
</gene>
<proteinExistence type="predicted"/>